<evidence type="ECO:0000256" key="8">
    <source>
        <dbReference type="SAM" id="Phobius"/>
    </source>
</evidence>
<sequence length="529" mass="56945">MNAPPAELARGRRIPGTVAVFWAVIVIGTIASIISVSSGASTAYRDEQLHLTIARRITDSTGPGFQQLGTVWLPAPHLLLLPFVQNFWLWNTGIAAAILSTLCLGASGAALYRIGARLGFGRNARLIGVLVFVSSPGILYVFTTALTEPVLIAGMLCCFAGLARWMTSPRSLSAGELAVFAGIPLAVATMSRYEGWALIAGGTLFVAIVQLRKRQGFKRVVIMTSAFAALPIAAIAWWLSYNWALYGNPLEFINGQFSAAALQATITTGGLVTTKGNLGMSSWVYFWVLVQSFGAITLALAGVGAVILAAREGLSNRALLIWLTAVAMVFSLVSLATGQTVIYSDHTLPPGWWNTRYALSSAPFLALLIAYLCHTATEWMPALRHRGRPIALALALSLALQTCFMLAEPFTRVAVIAEVHDQQSSFSDMRGTLTWLGANYDGGKILIDESNNPFVLDLKLPLVDLVDYSAGADFIDARKSPASHARWIFLHEGEPADVVAASMAEDPARLSSYSLVYSDGPYRVYRLVD</sequence>
<evidence type="ECO:0000256" key="2">
    <source>
        <dbReference type="ARBA" id="ARBA00022475"/>
    </source>
</evidence>
<evidence type="ECO:0000256" key="3">
    <source>
        <dbReference type="ARBA" id="ARBA00022676"/>
    </source>
</evidence>
<evidence type="ECO:0000313" key="9">
    <source>
        <dbReference type="EMBL" id="GGF13080.1"/>
    </source>
</evidence>
<feature type="transmembrane region" description="Helical" evidence="8">
    <location>
        <begin position="195"/>
        <end position="211"/>
    </location>
</feature>
<keyword evidence="2" id="KW-1003">Cell membrane</keyword>
<dbReference type="GO" id="GO:0010041">
    <property type="term" value="P:response to iron(III) ion"/>
    <property type="evidence" value="ECO:0007669"/>
    <property type="project" value="TreeGrafter"/>
</dbReference>
<feature type="transmembrane region" description="Helical" evidence="8">
    <location>
        <begin position="88"/>
        <end position="112"/>
    </location>
</feature>
<dbReference type="AlphaFoldDB" id="A0A917AZV3"/>
<name>A0A917AZV3_9MICO</name>
<feature type="transmembrane region" description="Helical" evidence="8">
    <location>
        <begin position="124"/>
        <end position="143"/>
    </location>
</feature>
<keyword evidence="7 8" id="KW-0472">Membrane</keyword>
<keyword evidence="4" id="KW-0808">Transferase</keyword>
<dbReference type="GO" id="GO:0016763">
    <property type="term" value="F:pentosyltransferase activity"/>
    <property type="evidence" value="ECO:0007669"/>
    <property type="project" value="TreeGrafter"/>
</dbReference>
<evidence type="ECO:0000256" key="1">
    <source>
        <dbReference type="ARBA" id="ARBA00004651"/>
    </source>
</evidence>
<evidence type="ECO:0000256" key="6">
    <source>
        <dbReference type="ARBA" id="ARBA00022989"/>
    </source>
</evidence>
<dbReference type="EMBL" id="BMGP01000001">
    <property type="protein sequence ID" value="GGF13080.1"/>
    <property type="molecule type" value="Genomic_DNA"/>
</dbReference>
<dbReference type="PANTHER" id="PTHR33908">
    <property type="entry name" value="MANNOSYLTRANSFERASE YKCB-RELATED"/>
    <property type="match status" value="1"/>
</dbReference>
<feature type="transmembrane region" description="Helical" evidence="8">
    <location>
        <begin position="20"/>
        <end position="40"/>
    </location>
</feature>
<dbReference type="InterPro" id="IPR050297">
    <property type="entry name" value="LipidA_mod_glycosyltrf_83"/>
</dbReference>
<evidence type="ECO:0000313" key="10">
    <source>
        <dbReference type="Proteomes" id="UP000598775"/>
    </source>
</evidence>
<feature type="transmembrane region" description="Helical" evidence="8">
    <location>
        <begin position="319"/>
        <end position="337"/>
    </location>
</feature>
<dbReference type="GO" id="GO:0009103">
    <property type="term" value="P:lipopolysaccharide biosynthetic process"/>
    <property type="evidence" value="ECO:0007669"/>
    <property type="project" value="UniProtKB-ARBA"/>
</dbReference>
<evidence type="ECO:0008006" key="11">
    <source>
        <dbReference type="Google" id="ProtNLM"/>
    </source>
</evidence>
<reference evidence="9 10" key="1">
    <citation type="journal article" date="2014" name="Int. J. Syst. Evol. Microbiol.">
        <title>Complete genome sequence of Corynebacterium casei LMG S-19264T (=DSM 44701T), isolated from a smear-ripened cheese.</title>
        <authorList>
            <consortium name="US DOE Joint Genome Institute (JGI-PGF)"/>
            <person name="Walter F."/>
            <person name="Albersmeier A."/>
            <person name="Kalinowski J."/>
            <person name="Ruckert C."/>
        </authorList>
    </citation>
    <scope>NUCLEOTIDE SEQUENCE [LARGE SCALE GENOMIC DNA]</scope>
    <source>
        <strain evidence="9 10">CGMCC 1.12976</strain>
    </source>
</reference>
<keyword evidence="3" id="KW-0328">Glycosyltransferase</keyword>
<feature type="transmembrane region" description="Helical" evidence="8">
    <location>
        <begin position="284"/>
        <end position="307"/>
    </location>
</feature>
<keyword evidence="10" id="KW-1185">Reference proteome</keyword>
<comment type="subcellular location">
    <subcellularLocation>
        <location evidence="1">Cell membrane</location>
        <topology evidence="1">Multi-pass membrane protein</topology>
    </subcellularLocation>
</comment>
<gene>
    <name evidence="9" type="ORF">GCM10011399_03730</name>
</gene>
<keyword evidence="5 8" id="KW-0812">Transmembrane</keyword>
<accession>A0A917AZV3</accession>
<feature type="transmembrane region" description="Helical" evidence="8">
    <location>
        <begin position="220"/>
        <end position="239"/>
    </location>
</feature>
<protein>
    <recommendedName>
        <fullName evidence="11">Glycosyltransferase RgtA/B/C/D-like domain-containing protein</fullName>
    </recommendedName>
</protein>
<evidence type="ECO:0000256" key="7">
    <source>
        <dbReference type="ARBA" id="ARBA00023136"/>
    </source>
</evidence>
<dbReference type="GO" id="GO:0005886">
    <property type="term" value="C:plasma membrane"/>
    <property type="evidence" value="ECO:0007669"/>
    <property type="project" value="UniProtKB-SubCell"/>
</dbReference>
<comment type="caution">
    <text evidence="9">The sequence shown here is derived from an EMBL/GenBank/DDBJ whole genome shotgun (WGS) entry which is preliminary data.</text>
</comment>
<proteinExistence type="predicted"/>
<organism evidence="9 10">
    <name type="scientific">Subtercola lobariae</name>
    <dbReference type="NCBI Taxonomy" id="1588641"/>
    <lineage>
        <taxon>Bacteria</taxon>
        <taxon>Bacillati</taxon>
        <taxon>Actinomycetota</taxon>
        <taxon>Actinomycetes</taxon>
        <taxon>Micrococcales</taxon>
        <taxon>Microbacteriaceae</taxon>
        <taxon>Subtercola</taxon>
    </lineage>
</organism>
<evidence type="ECO:0000256" key="5">
    <source>
        <dbReference type="ARBA" id="ARBA00022692"/>
    </source>
</evidence>
<keyword evidence="6 8" id="KW-1133">Transmembrane helix</keyword>
<dbReference type="Proteomes" id="UP000598775">
    <property type="component" value="Unassembled WGS sequence"/>
</dbReference>
<feature type="transmembrane region" description="Helical" evidence="8">
    <location>
        <begin position="357"/>
        <end position="377"/>
    </location>
</feature>
<dbReference type="PANTHER" id="PTHR33908:SF3">
    <property type="entry name" value="UNDECAPRENYL PHOSPHATE-ALPHA-4-AMINO-4-DEOXY-L-ARABINOSE ARABINOSYL TRANSFERASE"/>
    <property type="match status" value="1"/>
</dbReference>
<evidence type="ECO:0000256" key="4">
    <source>
        <dbReference type="ARBA" id="ARBA00022679"/>
    </source>
</evidence>